<keyword evidence="3" id="KW-1185">Reference proteome</keyword>
<gene>
    <name evidence="2" type="ORF">N864_19800</name>
</gene>
<evidence type="ECO:0000313" key="2">
    <source>
        <dbReference type="EMBL" id="EWT06665.1"/>
    </source>
</evidence>
<dbReference type="EMBL" id="AWQS01000038">
    <property type="protein sequence ID" value="EWT06665.1"/>
    <property type="molecule type" value="Genomic_DNA"/>
</dbReference>
<evidence type="ECO:0000313" key="3">
    <source>
        <dbReference type="Proteomes" id="UP000019494"/>
    </source>
</evidence>
<feature type="region of interest" description="Disordered" evidence="1">
    <location>
        <begin position="1"/>
        <end position="21"/>
    </location>
</feature>
<protein>
    <submittedName>
        <fullName evidence="2">Uncharacterized protein</fullName>
    </submittedName>
</protein>
<dbReference type="AlphaFoldDB" id="W9GKQ8"/>
<dbReference type="Proteomes" id="UP000019494">
    <property type="component" value="Unassembled WGS sequence"/>
</dbReference>
<sequence length="73" mass="7941">MREEAFKESEVAAGDASDRGDGLCVGEVIRVEFFAEFSPLSVEDEGEFFVAEGPILVGEPESTVELREVTELS</sequence>
<proteinExistence type="predicted"/>
<accession>W9GKQ8</accession>
<organism evidence="2 3">
    <name type="scientific">Intrasporangium chromatireducens Q5-1</name>
    <dbReference type="NCBI Taxonomy" id="584657"/>
    <lineage>
        <taxon>Bacteria</taxon>
        <taxon>Bacillati</taxon>
        <taxon>Actinomycetota</taxon>
        <taxon>Actinomycetes</taxon>
        <taxon>Micrococcales</taxon>
        <taxon>Intrasporangiaceae</taxon>
        <taxon>Intrasporangium</taxon>
    </lineage>
</organism>
<reference evidence="3" key="1">
    <citation type="submission" date="2013-08" db="EMBL/GenBank/DDBJ databases">
        <title>Intrasporangium oryzae NRRL B-24470.</title>
        <authorList>
            <person name="Liu H."/>
            <person name="Wang G."/>
        </authorList>
    </citation>
    <scope>NUCLEOTIDE SEQUENCE [LARGE SCALE GENOMIC DNA]</scope>
    <source>
        <strain evidence="3">Q5-1</strain>
    </source>
</reference>
<name>W9GKQ8_9MICO</name>
<comment type="caution">
    <text evidence="2">The sequence shown here is derived from an EMBL/GenBank/DDBJ whole genome shotgun (WGS) entry which is preliminary data.</text>
</comment>
<evidence type="ECO:0000256" key="1">
    <source>
        <dbReference type="SAM" id="MobiDB-lite"/>
    </source>
</evidence>